<protein>
    <submittedName>
        <fullName evidence="1">Uncharacterized protein</fullName>
    </submittedName>
</protein>
<dbReference type="EMBL" id="JH597768">
    <property type="protein sequence ID" value="EHP69093.1"/>
    <property type="molecule type" value="Genomic_DNA"/>
</dbReference>
<keyword evidence="2" id="KW-1185">Reference proteome</keyword>
<reference evidence="1 2" key="1">
    <citation type="submission" date="2012-01" db="EMBL/GenBank/DDBJ databases">
        <title>Improved High-Quality Draft sequence of Metallosphaera yellowstonensis MK1.</title>
        <authorList>
            <consortium name="US DOE Joint Genome Institute"/>
            <person name="Lucas S."/>
            <person name="Han J."/>
            <person name="Cheng J.-F."/>
            <person name="Goodwin L."/>
            <person name="Pitluck S."/>
            <person name="Peters L."/>
            <person name="Teshima H."/>
            <person name="Detter J.C."/>
            <person name="Han C."/>
            <person name="Tapia R."/>
            <person name="Land M."/>
            <person name="Hauser L."/>
            <person name="Kyrpides N."/>
            <person name="Kozubal M."/>
            <person name="Macur R.E."/>
            <person name="Jay Z."/>
            <person name="Inskeep W."/>
            <person name="Woyke T."/>
        </authorList>
    </citation>
    <scope>NUCLEOTIDE SEQUENCE [LARGE SCALE GENOMIC DNA]</scope>
    <source>
        <strain evidence="1 2">MK1</strain>
    </source>
</reference>
<name>H2C5L6_9CREN</name>
<proteinExistence type="predicted"/>
<dbReference type="HOGENOM" id="CLU_2949371_0_0_2"/>
<dbReference type="AlphaFoldDB" id="H2C5L6"/>
<accession>H2C5L6</accession>
<evidence type="ECO:0000313" key="1">
    <source>
        <dbReference type="EMBL" id="EHP69093.1"/>
    </source>
</evidence>
<gene>
    <name evidence="1" type="ORF">MetMK1DRAFT_00018390</name>
</gene>
<sequence length="59" mass="6656">MILTFFAVRSSDLVPYLTFFSPLHKITEPHELLYPPVHGGLGESIVDMVVISLNHYTLV</sequence>
<dbReference type="Proteomes" id="UP000003980">
    <property type="component" value="Unassembled WGS sequence"/>
</dbReference>
<dbReference type="STRING" id="671065.MetMK1DRAFT_00018390"/>
<organism evidence="1 2">
    <name type="scientific">Metallosphaera yellowstonensis MK1</name>
    <dbReference type="NCBI Taxonomy" id="671065"/>
    <lineage>
        <taxon>Archaea</taxon>
        <taxon>Thermoproteota</taxon>
        <taxon>Thermoprotei</taxon>
        <taxon>Sulfolobales</taxon>
        <taxon>Sulfolobaceae</taxon>
        <taxon>Metallosphaera</taxon>
    </lineage>
</organism>
<evidence type="ECO:0000313" key="2">
    <source>
        <dbReference type="Proteomes" id="UP000003980"/>
    </source>
</evidence>